<dbReference type="RefSeq" id="WP_205726368.1">
    <property type="nucleotide sequence ID" value="NZ_JAFHKR010000039.1"/>
</dbReference>
<evidence type="ECO:0000313" key="1">
    <source>
        <dbReference type="EMBL" id="MBN3555561.1"/>
    </source>
</evidence>
<dbReference type="Gene3D" id="3.30.460.10">
    <property type="entry name" value="Beta Polymerase, domain 2"/>
    <property type="match status" value="1"/>
</dbReference>
<evidence type="ECO:0000313" key="2">
    <source>
        <dbReference type="Proteomes" id="UP001296923"/>
    </source>
</evidence>
<gene>
    <name evidence="1" type="ORF">JYA63_14890</name>
</gene>
<accession>A0ABS2ZVU0</accession>
<sequence>MYTPKERDSYFQSMIDMLNILPVVEGVVQLGSGVTGYKDEFSDIDLMVATSTEDDVIGAKDYIKQYYKEWNPVIIKEKQFSKNIYLLIVILENSLEFNISIHSMSSLNVRSPLWKVVLDKTGFVSEKMKEENLSFSNKPIKYATFEDPVFEFVYGYVRFDKELKRNNLVYALKMLELMRDYTLIVQALNEDKKLHQFKAYDTLNSNFLEQYLSTYPQELSVNHLVESASLLKKLFIHTVMQSSTYTLDDSLGELLKTKNAV</sequence>
<dbReference type="InterPro" id="IPR007530">
    <property type="entry name" value="Aminoglycoside_adenylylTfrase"/>
</dbReference>
<protein>
    <submittedName>
        <fullName evidence="1">Aminoglycoside 6-adenylyltransferase</fullName>
    </submittedName>
</protein>
<dbReference type="Proteomes" id="UP001296923">
    <property type="component" value="Unassembled WGS sequence"/>
</dbReference>
<keyword evidence="2" id="KW-1185">Reference proteome</keyword>
<dbReference type="EMBL" id="JAFHKR010000039">
    <property type="protein sequence ID" value="MBN3555561.1"/>
    <property type="molecule type" value="Genomic_DNA"/>
</dbReference>
<proteinExistence type="predicted"/>
<organism evidence="1 2">
    <name type="scientific">Fictibacillus nanhaiensis</name>
    <dbReference type="NCBI Taxonomy" id="742169"/>
    <lineage>
        <taxon>Bacteria</taxon>
        <taxon>Bacillati</taxon>
        <taxon>Bacillota</taxon>
        <taxon>Bacilli</taxon>
        <taxon>Bacillales</taxon>
        <taxon>Fictibacillaceae</taxon>
        <taxon>Fictibacillus</taxon>
    </lineage>
</organism>
<name>A0ABS2ZVU0_9BACL</name>
<reference evidence="1 2" key="1">
    <citation type="submission" date="2021-01" db="EMBL/GenBank/DDBJ databases">
        <title>Genome Sequencing of Type Strains.</title>
        <authorList>
            <person name="Lemaire J.F."/>
            <person name="Inderbitzin P."/>
            <person name="Collins S.B."/>
            <person name="Wespe N."/>
            <person name="Knight-Connoni V."/>
        </authorList>
    </citation>
    <scope>NUCLEOTIDE SEQUENCE [LARGE SCALE GENOMIC DNA]</scope>
    <source>
        <strain evidence="1 2">DSM 23009</strain>
    </source>
</reference>
<dbReference type="Pfam" id="PF04439">
    <property type="entry name" value="Adenyl_transf"/>
    <property type="match status" value="1"/>
</dbReference>
<comment type="caution">
    <text evidence="1">The sequence shown here is derived from an EMBL/GenBank/DDBJ whole genome shotgun (WGS) entry which is preliminary data.</text>
</comment>
<dbReference type="InterPro" id="IPR043519">
    <property type="entry name" value="NT_sf"/>
</dbReference>
<dbReference type="SUPFAM" id="SSF81301">
    <property type="entry name" value="Nucleotidyltransferase"/>
    <property type="match status" value="1"/>
</dbReference>